<proteinExistence type="predicted"/>
<feature type="region of interest" description="Disordered" evidence="1">
    <location>
        <begin position="493"/>
        <end position="513"/>
    </location>
</feature>
<dbReference type="AlphaFoldDB" id="A0A9R1TGW9"/>
<dbReference type="GO" id="GO:0005765">
    <property type="term" value="C:lysosomal membrane"/>
    <property type="evidence" value="ECO:0007669"/>
    <property type="project" value="TreeGrafter"/>
</dbReference>
<evidence type="ECO:0000259" key="2">
    <source>
        <dbReference type="Pfam" id="PF19031"/>
    </source>
</evidence>
<dbReference type="GeneID" id="105270008"/>
<dbReference type="GO" id="GO:0006605">
    <property type="term" value="P:protein targeting"/>
    <property type="evidence" value="ECO:0007669"/>
    <property type="project" value="TreeGrafter"/>
</dbReference>
<dbReference type="CTD" id="89781"/>
<dbReference type="GO" id="GO:0031267">
    <property type="term" value="F:small GTPase binding"/>
    <property type="evidence" value="ECO:0007669"/>
    <property type="project" value="TreeGrafter"/>
</dbReference>
<feature type="domain" description="CCZ1/INTU/HPS4 third Longin" evidence="3">
    <location>
        <begin position="713"/>
        <end position="806"/>
    </location>
</feature>
<dbReference type="OrthoDB" id="16754at2759"/>
<feature type="compositionally biased region" description="Low complexity" evidence="1">
    <location>
        <begin position="494"/>
        <end position="505"/>
    </location>
</feature>
<evidence type="ECO:0000259" key="3">
    <source>
        <dbReference type="Pfam" id="PF19033"/>
    </source>
</evidence>
<evidence type="ECO:0000313" key="5">
    <source>
        <dbReference type="RefSeq" id="XP_011308962.1"/>
    </source>
</evidence>
<name>A0A9R1TGW9_9HYME</name>
<dbReference type="KEGG" id="fas:105270008"/>
<dbReference type="GO" id="GO:0031085">
    <property type="term" value="C:BLOC-3 complex"/>
    <property type="evidence" value="ECO:0007669"/>
    <property type="project" value="TreeGrafter"/>
</dbReference>
<dbReference type="Proteomes" id="UP000694866">
    <property type="component" value="Unplaced"/>
</dbReference>
<dbReference type="PANTHER" id="PTHR14407">
    <property type="entry name" value="HERMANSKY-PUDLAK SYNDROME 4 PROTEIN LIGHT-EAR PROTEIN-RELATED"/>
    <property type="match status" value="1"/>
</dbReference>
<gene>
    <name evidence="5" type="primary">HPS4</name>
</gene>
<dbReference type="GO" id="GO:0031410">
    <property type="term" value="C:cytoplasmic vesicle"/>
    <property type="evidence" value="ECO:0007669"/>
    <property type="project" value="TreeGrafter"/>
</dbReference>
<sequence>MSMSLFNSLIFVKDKADYKLVEMMIVFIYDPTRCRREEDDPADAVLYFHPSWVSGTQRLALAGQLMGIHQFLSSSFSPPSLITLEGGKFVLKKFPPYIMAIGTDRNIQDWIIHRRADSLEQILKFFHCDLETISQSLNNDRTKFTERLYQMLETYLPILQYSSLFSSMPMIKLPKSASNVFLESLQLLQYCQETPGILGGAMFFNNKVVATQLSPELTKQLVITDPYRIKAPADRIPTSFHLPLGVQLLRVYVQRKPEEPPKPVYPLEPQIPKKFPKKTSLTSCGMKRDTSRIFTVPEEGEAPDGDPPEESVPAVHRRDSIPPKVESQVESKGEFRLKNRAHPLTPSVCSTPLRDINRVLHDTAVLICNADDSDEILDPPRKPQDIDDIPDVVKEALRCKRLNKLRSGGLDPEKKPRRAPGARRSSSVSDLEEWRPSSCTPESLHRRRYHSTTITDPCYPVFKFDGSPVSQELYDHYISSHYQELVKAQPHCFSESSRSSSRPSRTNGVDHQSLKDLDTTRLEFVESIPRDPSPQDPRTWIPDIKRRDTCRRSMSLPLKSLNAPAMIEEDGRRSSEVFEVKKKLEGLQLTPLMSRLSLLANDDKTSGFCSKETTPSEYYDLSTLSSRLAKNNNEEDDFWVGDREPGSGSVLEKAELFICGHQNMVMVLLMDDGTGNNPELIHSLWETCMNHLGRLESRLGHCMEPMPSHEHKELYSVLSVDPEWDTLHRSGLWGVSELEIAGVIHERFRKSRNLTDVIVRTEDTVVYGNQCGRTEVFYQQGVGTGGPGGLPTPADLMGVVPLKAKRRLERDHGIVIL</sequence>
<dbReference type="RefSeq" id="XP_011308962.1">
    <property type="nucleotide sequence ID" value="XM_011310660.1"/>
</dbReference>
<protein>
    <submittedName>
        <fullName evidence="5">Uncharacterized protein HPS4 isoform X1</fullName>
    </submittedName>
</protein>
<dbReference type="InterPro" id="IPR043989">
    <property type="entry name" value="CCZ1/INTU/HSP4_longin_3"/>
</dbReference>
<dbReference type="InterPro" id="IPR043987">
    <property type="entry name" value="CCZ1/INTU/HSP4_longin_1"/>
</dbReference>
<accession>A0A9R1TGW9</accession>
<feature type="region of interest" description="Disordered" evidence="1">
    <location>
        <begin position="404"/>
        <end position="446"/>
    </location>
</feature>
<organism evidence="4 5">
    <name type="scientific">Fopius arisanus</name>
    <dbReference type="NCBI Taxonomy" id="64838"/>
    <lineage>
        <taxon>Eukaryota</taxon>
        <taxon>Metazoa</taxon>
        <taxon>Ecdysozoa</taxon>
        <taxon>Arthropoda</taxon>
        <taxon>Hexapoda</taxon>
        <taxon>Insecta</taxon>
        <taxon>Pterygota</taxon>
        <taxon>Neoptera</taxon>
        <taxon>Endopterygota</taxon>
        <taxon>Hymenoptera</taxon>
        <taxon>Apocrita</taxon>
        <taxon>Ichneumonoidea</taxon>
        <taxon>Braconidae</taxon>
        <taxon>Opiinae</taxon>
        <taxon>Fopius</taxon>
    </lineage>
</organism>
<feature type="compositionally biased region" description="Basic and acidic residues" evidence="1">
    <location>
        <begin position="316"/>
        <end position="332"/>
    </location>
</feature>
<dbReference type="Pfam" id="PF19033">
    <property type="entry name" value="Intu_longin_3"/>
    <property type="match status" value="1"/>
</dbReference>
<dbReference type="GO" id="GO:0016192">
    <property type="term" value="P:vesicle-mediated transport"/>
    <property type="evidence" value="ECO:0007669"/>
    <property type="project" value="InterPro"/>
</dbReference>
<evidence type="ECO:0000256" key="1">
    <source>
        <dbReference type="SAM" id="MobiDB-lite"/>
    </source>
</evidence>
<feature type="domain" description="CCZ1/INTU/HSP4 first Longin" evidence="2">
    <location>
        <begin position="23"/>
        <end position="127"/>
    </location>
</feature>
<feature type="compositionally biased region" description="Acidic residues" evidence="1">
    <location>
        <begin position="298"/>
        <end position="309"/>
    </location>
</feature>
<dbReference type="GO" id="GO:0005085">
    <property type="term" value="F:guanyl-nucleotide exchange factor activity"/>
    <property type="evidence" value="ECO:0007669"/>
    <property type="project" value="TreeGrafter"/>
</dbReference>
<keyword evidence="4" id="KW-1185">Reference proteome</keyword>
<dbReference type="PANTHER" id="PTHR14407:SF9">
    <property type="entry name" value="BLOC-3 COMPLEX MEMBER HPS4"/>
    <property type="match status" value="1"/>
</dbReference>
<dbReference type="InterPro" id="IPR026091">
    <property type="entry name" value="HPS4"/>
</dbReference>
<evidence type="ECO:0000313" key="4">
    <source>
        <dbReference type="Proteomes" id="UP000694866"/>
    </source>
</evidence>
<dbReference type="Pfam" id="PF19031">
    <property type="entry name" value="Intu_longin_1"/>
    <property type="match status" value="1"/>
</dbReference>
<reference evidence="5" key="1">
    <citation type="submission" date="2025-08" db="UniProtKB">
        <authorList>
            <consortium name="RefSeq"/>
        </authorList>
    </citation>
    <scope>IDENTIFICATION</scope>
    <source>
        <strain evidence="5">USDA-PBARC FA_bdor</strain>
        <tissue evidence="5">Whole organism</tissue>
    </source>
</reference>
<feature type="region of interest" description="Disordered" evidence="1">
    <location>
        <begin position="297"/>
        <end position="332"/>
    </location>
</feature>